<name>A0A8S2P609_9BILA</name>
<dbReference type="SMART" id="SM00671">
    <property type="entry name" value="SEL1"/>
    <property type="match status" value="5"/>
</dbReference>
<reference evidence="5" key="1">
    <citation type="submission" date="2021-02" db="EMBL/GenBank/DDBJ databases">
        <authorList>
            <person name="Nowell W R."/>
        </authorList>
    </citation>
    <scope>NUCLEOTIDE SEQUENCE</scope>
</reference>
<feature type="region of interest" description="Disordered" evidence="3">
    <location>
        <begin position="578"/>
        <end position="605"/>
    </location>
</feature>
<evidence type="ECO:0000313" key="6">
    <source>
        <dbReference type="Proteomes" id="UP000681967"/>
    </source>
</evidence>
<feature type="repeat" description="NHL" evidence="2">
    <location>
        <begin position="110"/>
        <end position="153"/>
    </location>
</feature>
<dbReference type="SUPFAM" id="SSF101898">
    <property type="entry name" value="NHL repeat"/>
    <property type="match status" value="1"/>
</dbReference>
<feature type="repeat" description="NHL" evidence="2">
    <location>
        <begin position="258"/>
        <end position="288"/>
    </location>
</feature>
<keyword evidence="1" id="KW-0677">Repeat</keyword>
<dbReference type="Gene3D" id="2.120.10.30">
    <property type="entry name" value="TolB, C-terminal domain"/>
    <property type="match status" value="1"/>
</dbReference>
<dbReference type="PANTHER" id="PTHR45084:SF1">
    <property type="entry name" value="ERAD-ASSOCIATED E3 UBIQUITIN-PROTEIN LIGASE COMPONENT HRD3A-RELATED"/>
    <property type="match status" value="1"/>
</dbReference>
<comment type="caution">
    <text evidence="5">The sequence shown here is derived from an EMBL/GenBank/DDBJ whole genome shotgun (WGS) entry which is preliminary data.</text>
</comment>
<dbReference type="InterPro" id="IPR001258">
    <property type="entry name" value="NHL_repeat"/>
</dbReference>
<dbReference type="GO" id="GO:0036503">
    <property type="term" value="P:ERAD pathway"/>
    <property type="evidence" value="ECO:0007669"/>
    <property type="project" value="InterPro"/>
</dbReference>
<feature type="compositionally biased region" description="Basic and acidic residues" evidence="3">
    <location>
        <begin position="448"/>
        <end position="471"/>
    </location>
</feature>
<feature type="region of interest" description="Disordered" evidence="3">
    <location>
        <begin position="494"/>
        <end position="523"/>
    </location>
</feature>
<feature type="transmembrane region" description="Helical" evidence="4">
    <location>
        <begin position="965"/>
        <end position="983"/>
    </location>
</feature>
<dbReference type="InterPro" id="IPR011990">
    <property type="entry name" value="TPR-like_helical_dom_sf"/>
</dbReference>
<feature type="region of interest" description="Disordered" evidence="3">
    <location>
        <begin position="448"/>
        <end position="476"/>
    </location>
</feature>
<dbReference type="Pfam" id="PF08238">
    <property type="entry name" value="Sel1"/>
    <property type="match status" value="5"/>
</dbReference>
<sequence length="1006" mass="114403">MLMNSFGASRKRPLGTDKENVWSSMLGIEVDTGVATKQPRLALGSAILDNNIFNSIPYSPPDSFFIKSLEPWSPLKPDPVQLAPAPERRSLNRSETRYKNGSFRQVLKSIRSLGEYGDGNNAFREPNSVAWLERGKLAVVDTNAHCIKVFDSETGQFEYSFGRGRTMGCQNLLYPYRIAVVPGGSDQLVVIQRHPRPQIHIFTCTGEFIRRFGQHLEKPRALTVDKSYRIIVIESQIQKLHIFSLDGQILSLFNLSEQLKFPTSICSNNSEIFISDNHLHSVKVFSYHGQLLREIKEDNYIMFPTNIKLNIKGQLIIIDNHQGLNITVYDEYEQRKRLGAYTARICHSQILDVAIESNQKNILHLASKDYRVYTYQMPFLLYRSMHHCYSSKHFVFTLFIVCSVIGYIKLASANENSKRPDDTDIIEPISPEAVAPEAQIHLHADDVAHQHDDKSTAQEKTAETKSAKQDDENIDDLNDSLHDLIIEYRMKEQEKKNAKKSQENEDNVDAEEDDGNDDDDDDDANLQRVLKQIGVSLHKKYHQKQTTDQSSTKLSAMIQDLYQTIKTTRPHLFTKATRNDDKELPADTNSNEETKDVDETDEEENISLTPEMDRANNIYHQAMKLINVTVNRQYEAAYKLFKEAADLSHIGAKEELAFAHLIGVHLPMNFNQAKIYFDQGAELGSPPSHFGLYFLNSAGLIPNASIPKALVHLSFAAMDGYNPAHMTLMHATGTGVLRSCTTATELFKNVAERGKWSSMFIEAYNLYRQGHIEQAFMKYLYLAELGYEVAQSNAAYLLDQMPNQLTNIYSSQQERHRRALTYWNRAATQGFHTARVKLGDYFYYGYGTEQNYEAAAIHYKSATEQSQNPQAMFNLAYMHEKGLGLKRDIHLAKRFYDMAAETSADAYLPVSIVLFKLHLELLLEKFIALFFSSSTEPIPTASTTPSTVDDVDDDHSTSNELYSSWDLYLMAALLGLIGALYTIRRQRAILHQQQQQQQQPAQVPVQ</sequence>
<dbReference type="PANTHER" id="PTHR45084">
    <property type="entry name" value="ERAD-ASSOCIATED E3 UBIQUITIN-PROTEIN LIGASE COMPONENT HRD3A-RELATED"/>
    <property type="match status" value="1"/>
</dbReference>
<dbReference type="Gene3D" id="1.25.40.10">
    <property type="entry name" value="Tetratricopeptide repeat domain"/>
    <property type="match status" value="1"/>
</dbReference>
<feature type="compositionally biased region" description="Acidic residues" evidence="3">
    <location>
        <begin position="504"/>
        <end position="523"/>
    </location>
</feature>
<keyword evidence="4" id="KW-0812">Transmembrane</keyword>
<dbReference type="SUPFAM" id="SSF81901">
    <property type="entry name" value="HCP-like"/>
    <property type="match status" value="2"/>
</dbReference>
<keyword evidence="4" id="KW-0472">Membrane</keyword>
<feature type="compositionally biased region" description="Basic and acidic residues" evidence="3">
    <location>
        <begin position="494"/>
        <end position="503"/>
    </location>
</feature>
<evidence type="ECO:0000256" key="3">
    <source>
        <dbReference type="SAM" id="MobiDB-lite"/>
    </source>
</evidence>
<dbReference type="PROSITE" id="PS51125">
    <property type="entry name" value="NHL"/>
    <property type="match status" value="2"/>
</dbReference>
<gene>
    <name evidence="5" type="ORF">BYL167_LOCUS15647</name>
</gene>
<dbReference type="InterPro" id="IPR044623">
    <property type="entry name" value="HRD3"/>
</dbReference>
<dbReference type="AlphaFoldDB" id="A0A8S2P609"/>
<keyword evidence="4" id="KW-1133">Transmembrane helix</keyword>
<evidence type="ECO:0000256" key="1">
    <source>
        <dbReference type="ARBA" id="ARBA00022737"/>
    </source>
</evidence>
<protein>
    <submittedName>
        <fullName evidence="5">Uncharacterized protein</fullName>
    </submittedName>
</protein>
<feature type="compositionally biased region" description="Acidic residues" evidence="3">
    <location>
        <begin position="595"/>
        <end position="605"/>
    </location>
</feature>
<proteinExistence type="predicted"/>
<accession>A0A8S2P609</accession>
<organism evidence="5 6">
    <name type="scientific">Rotaria magnacalcarata</name>
    <dbReference type="NCBI Taxonomy" id="392030"/>
    <lineage>
        <taxon>Eukaryota</taxon>
        <taxon>Metazoa</taxon>
        <taxon>Spiralia</taxon>
        <taxon>Gnathifera</taxon>
        <taxon>Rotifera</taxon>
        <taxon>Eurotatoria</taxon>
        <taxon>Bdelloidea</taxon>
        <taxon>Philodinida</taxon>
        <taxon>Philodinidae</taxon>
        <taxon>Rotaria</taxon>
    </lineage>
</organism>
<evidence type="ECO:0000313" key="5">
    <source>
        <dbReference type="EMBL" id="CAF4036725.1"/>
    </source>
</evidence>
<dbReference type="EMBL" id="CAJOBH010005821">
    <property type="protein sequence ID" value="CAF4036725.1"/>
    <property type="molecule type" value="Genomic_DNA"/>
</dbReference>
<dbReference type="InterPro" id="IPR011042">
    <property type="entry name" value="6-blade_b-propeller_TolB-like"/>
</dbReference>
<dbReference type="InterPro" id="IPR006597">
    <property type="entry name" value="Sel1-like"/>
</dbReference>
<dbReference type="Proteomes" id="UP000681967">
    <property type="component" value="Unassembled WGS sequence"/>
</dbReference>
<evidence type="ECO:0000256" key="2">
    <source>
        <dbReference type="PROSITE-ProRule" id="PRU00504"/>
    </source>
</evidence>
<evidence type="ECO:0000256" key="4">
    <source>
        <dbReference type="SAM" id="Phobius"/>
    </source>
</evidence>